<feature type="transmembrane region" description="Helical" evidence="5">
    <location>
        <begin position="174"/>
        <end position="195"/>
    </location>
</feature>
<evidence type="ECO:0000313" key="7">
    <source>
        <dbReference type="EMBL" id="CAB4868947.1"/>
    </source>
</evidence>
<feature type="transmembrane region" description="Helical" evidence="5">
    <location>
        <begin position="342"/>
        <end position="365"/>
    </location>
</feature>
<gene>
    <name evidence="7" type="ORF">UFOPK3317_00793</name>
</gene>
<feature type="transmembrane region" description="Helical" evidence="5">
    <location>
        <begin position="289"/>
        <end position="308"/>
    </location>
</feature>
<dbReference type="Pfam" id="PF00361">
    <property type="entry name" value="Proton_antipo_M"/>
    <property type="match status" value="1"/>
</dbReference>
<feature type="transmembrane region" description="Helical" evidence="5">
    <location>
        <begin position="256"/>
        <end position="277"/>
    </location>
</feature>
<evidence type="ECO:0000256" key="2">
    <source>
        <dbReference type="ARBA" id="ARBA00022692"/>
    </source>
</evidence>
<protein>
    <submittedName>
        <fullName evidence="7">Unannotated protein</fullName>
    </submittedName>
</protein>
<keyword evidence="2 5" id="KW-0812">Transmembrane</keyword>
<dbReference type="GO" id="GO:0016020">
    <property type="term" value="C:membrane"/>
    <property type="evidence" value="ECO:0007669"/>
    <property type="project" value="UniProtKB-SubCell"/>
</dbReference>
<dbReference type="HAMAP" id="MF_00445">
    <property type="entry name" value="NDH1_NuoN_1"/>
    <property type="match status" value="1"/>
</dbReference>
<proteinExistence type="inferred from homology"/>
<dbReference type="EMBL" id="CAFBLK010000121">
    <property type="protein sequence ID" value="CAB4868947.1"/>
    <property type="molecule type" value="Genomic_DNA"/>
</dbReference>
<feature type="transmembrane region" description="Helical" evidence="5">
    <location>
        <begin position="424"/>
        <end position="442"/>
    </location>
</feature>
<accession>A0A6J7DE49</accession>
<comment type="subcellular location">
    <subcellularLocation>
        <location evidence="1">Membrane</location>
        <topology evidence="1">Multi-pass membrane protein</topology>
    </subcellularLocation>
</comment>
<feature type="transmembrane region" description="Helical" evidence="5">
    <location>
        <begin position="46"/>
        <end position="68"/>
    </location>
</feature>
<evidence type="ECO:0000256" key="5">
    <source>
        <dbReference type="SAM" id="Phobius"/>
    </source>
</evidence>
<feature type="transmembrane region" description="Helical" evidence="5">
    <location>
        <begin position="88"/>
        <end position="108"/>
    </location>
</feature>
<name>A0A6J7DE49_9ZZZZ</name>
<organism evidence="7">
    <name type="scientific">freshwater metagenome</name>
    <dbReference type="NCBI Taxonomy" id="449393"/>
    <lineage>
        <taxon>unclassified sequences</taxon>
        <taxon>metagenomes</taxon>
        <taxon>ecological metagenomes</taxon>
    </lineage>
</organism>
<keyword evidence="4 5" id="KW-0472">Membrane</keyword>
<keyword evidence="3 5" id="KW-1133">Transmembrane helix</keyword>
<feature type="transmembrane region" description="Helical" evidence="5">
    <location>
        <begin position="16"/>
        <end position="34"/>
    </location>
</feature>
<dbReference type="InterPro" id="IPR010096">
    <property type="entry name" value="NADH-Q_OxRdtase_suN/2"/>
</dbReference>
<feature type="transmembrane region" description="Helical" evidence="5">
    <location>
        <begin position="386"/>
        <end position="412"/>
    </location>
</feature>
<evidence type="ECO:0000256" key="1">
    <source>
        <dbReference type="ARBA" id="ARBA00004141"/>
    </source>
</evidence>
<dbReference type="GO" id="GO:0042773">
    <property type="term" value="P:ATP synthesis coupled electron transport"/>
    <property type="evidence" value="ECO:0007669"/>
    <property type="project" value="InterPro"/>
</dbReference>
<sequence>MNPLGAASIVTPGVDWLGVAPVALLALAAIGIVLQRSILRRASVAYPSALIVAAFGIILSAVALIAQWHRVQTDGSYTTLSKMVAVDGFSIFIGGVVLVATACSVLLASRYLDRERLDGPEYLALMLLSASGMLAMASANDLIAVFVALEIVSIPLYVLVAYDRRRSTSLEAGMKYFLLGAFASAVFLYGVALTYGATGSTGLVGIANYLSEVTLLERGTLLAGLVLMLVGLGFKVAAAPFHMWTPDVYQGAPTPVTAFMASATKAAAFAALIRILYTALGGSSSDWRPLLWVLAVLSLLVGSIGAVIQTDVKRMLAYSSINHAGFILIGVQAGTIKGVSSALTYLAIYAFLAVGSFAIVGVVAGRGDADSDLERFKGLSSRRTGLSWAFTLLLLAQAGVPLTAGFIAKFGVFSAAAGAGGTSYVLALIGMLTAAIAAFVYLRIAATMFTPAGEGDQVLASSKVDLGTGIVIWFSCALTIVIGVAPGFLLGLAERATLLFLR</sequence>
<feature type="transmembrane region" description="Helical" evidence="5">
    <location>
        <begin position="221"/>
        <end position="244"/>
    </location>
</feature>
<feature type="transmembrane region" description="Helical" evidence="5">
    <location>
        <begin position="470"/>
        <end position="493"/>
    </location>
</feature>
<dbReference type="AlphaFoldDB" id="A0A6J7DE49"/>
<evidence type="ECO:0000256" key="3">
    <source>
        <dbReference type="ARBA" id="ARBA00022989"/>
    </source>
</evidence>
<reference evidence="7" key="1">
    <citation type="submission" date="2020-05" db="EMBL/GenBank/DDBJ databases">
        <authorList>
            <person name="Chiriac C."/>
            <person name="Salcher M."/>
            <person name="Ghai R."/>
            <person name="Kavagutti S V."/>
        </authorList>
    </citation>
    <scope>NUCLEOTIDE SEQUENCE</scope>
</reference>
<evidence type="ECO:0000256" key="4">
    <source>
        <dbReference type="ARBA" id="ARBA00023136"/>
    </source>
</evidence>
<dbReference type="InterPro" id="IPR001750">
    <property type="entry name" value="ND/Mrp_TM"/>
</dbReference>
<dbReference type="PANTHER" id="PTHR22773">
    <property type="entry name" value="NADH DEHYDROGENASE"/>
    <property type="match status" value="1"/>
</dbReference>
<feature type="domain" description="NADH:quinone oxidoreductase/Mrp antiporter transmembrane" evidence="6">
    <location>
        <begin position="139"/>
        <end position="435"/>
    </location>
</feature>
<dbReference type="GO" id="GO:0008137">
    <property type="term" value="F:NADH dehydrogenase (ubiquinone) activity"/>
    <property type="evidence" value="ECO:0007669"/>
    <property type="project" value="InterPro"/>
</dbReference>
<evidence type="ECO:0000259" key="6">
    <source>
        <dbReference type="Pfam" id="PF00361"/>
    </source>
</evidence>
<feature type="transmembrane region" description="Helical" evidence="5">
    <location>
        <begin position="143"/>
        <end position="162"/>
    </location>
</feature>
<dbReference type="NCBIfam" id="TIGR01770">
    <property type="entry name" value="NDH_I_N"/>
    <property type="match status" value="1"/>
</dbReference>